<evidence type="ECO:0000313" key="2">
    <source>
        <dbReference type="EMBL" id="MDH5834437.1"/>
    </source>
</evidence>
<accession>A0ABT6JV17</accession>
<organism evidence="2 3">
    <name type="scientific">Luteimonas kalidii</name>
    <dbReference type="NCBI Taxonomy" id="3042025"/>
    <lineage>
        <taxon>Bacteria</taxon>
        <taxon>Pseudomonadati</taxon>
        <taxon>Pseudomonadota</taxon>
        <taxon>Gammaproteobacteria</taxon>
        <taxon>Lysobacterales</taxon>
        <taxon>Lysobacteraceae</taxon>
        <taxon>Luteimonas</taxon>
    </lineage>
</organism>
<keyword evidence="3" id="KW-1185">Reference proteome</keyword>
<dbReference type="EMBL" id="JARXRO010000017">
    <property type="protein sequence ID" value="MDH5834437.1"/>
    <property type="molecule type" value="Genomic_DNA"/>
</dbReference>
<gene>
    <name evidence="2" type="ORF">QFW81_10950</name>
</gene>
<evidence type="ECO:0000259" key="1">
    <source>
        <dbReference type="Pfam" id="PF06877"/>
    </source>
</evidence>
<dbReference type="Proteomes" id="UP001156873">
    <property type="component" value="Unassembled WGS sequence"/>
</dbReference>
<dbReference type="InterPro" id="IPR009671">
    <property type="entry name" value="RraB_dom"/>
</dbReference>
<evidence type="ECO:0000313" key="3">
    <source>
        <dbReference type="Proteomes" id="UP001156873"/>
    </source>
</evidence>
<reference evidence="2 3" key="1">
    <citation type="submission" date="2023-04" db="EMBL/GenBank/DDBJ databases">
        <title>Luteimonas sp. M1R5S59.</title>
        <authorList>
            <person name="Sun J.-Q."/>
        </authorList>
    </citation>
    <scope>NUCLEOTIDE SEQUENCE [LARGE SCALE GENOMIC DNA]</scope>
    <source>
        <strain evidence="2 3">M1R5S59</strain>
    </source>
</reference>
<dbReference type="Gene3D" id="3.30.70.970">
    <property type="entry name" value="RraB-like"/>
    <property type="match status" value="1"/>
</dbReference>
<dbReference type="InterPro" id="IPR036701">
    <property type="entry name" value="RraB-like_sf"/>
</dbReference>
<proteinExistence type="predicted"/>
<name>A0ABT6JV17_9GAMM</name>
<dbReference type="Pfam" id="PF06877">
    <property type="entry name" value="RraB"/>
    <property type="match status" value="1"/>
</dbReference>
<protein>
    <submittedName>
        <fullName evidence="2">Ribonuclease E inhibitor RraB</fullName>
    </submittedName>
</protein>
<feature type="domain" description="Regulator of ribonuclease activity B" evidence="1">
    <location>
        <begin position="11"/>
        <end position="108"/>
    </location>
</feature>
<dbReference type="SUPFAM" id="SSF89946">
    <property type="entry name" value="Hypothetical protein VC0424"/>
    <property type="match status" value="1"/>
</dbReference>
<dbReference type="RefSeq" id="WP_280578818.1">
    <property type="nucleotide sequence ID" value="NZ_JARXRO010000017.1"/>
</dbReference>
<comment type="caution">
    <text evidence="2">The sequence shown here is derived from an EMBL/GenBank/DDBJ whole genome shotgun (WGS) entry which is preliminary data.</text>
</comment>
<sequence>MPTLIADWPDDADGGVFRRLVEHGFDFSRPHAVDYNVDFDSWPPQQAAIDLLDSLYGPVTVYDPDEHGDGYIQFQIHAPVTYEGVTTVQRKVSAAMEPYGGVCESWGVMQDAP</sequence>